<evidence type="ECO:0000313" key="2">
    <source>
        <dbReference type="EMBL" id="MDW0111197.1"/>
    </source>
</evidence>
<accession>A0ABU4G490</accession>
<organism evidence="2 3">
    <name type="scientific">Sporosarcina aquimarina</name>
    <dbReference type="NCBI Taxonomy" id="114975"/>
    <lineage>
        <taxon>Bacteria</taxon>
        <taxon>Bacillati</taxon>
        <taxon>Bacillota</taxon>
        <taxon>Bacilli</taxon>
        <taxon>Bacillales</taxon>
        <taxon>Caryophanaceae</taxon>
        <taxon>Sporosarcina</taxon>
    </lineage>
</organism>
<dbReference type="EMBL" id="JAUBDH010000011">
    <property type="protein sequence ID" value="MDW0111197.1"/>
    <property type="molecule type" value="Genomic_DNA"/>
</dbReference>
<comment type="caution">
    <text evidence="2">The sequence shown here is derived from an EMBL/GenBank/DDBJ whole genome shotgun (WGS) entry which is preliminary data.</text>
</comment>
<gene>
    <name evidence="2" type="ORF">QT716_14325</name>
</gene>
<sequence length="544" mass="61862">MNNFRSLRILDKFKSVFQAFGIDYSAMRTIVGLKLTMDERRVPVIFSQTKLKEGNQFIKSLGLYVLYGLVTIPFLFFGDSLMLQLGLVYGIAMFMIMTSLIADFSSVLLDVRDRVLLAAAPVNDRTLNAAKLVHVCIYMTLLTIALLGIPAIVMLATKGIVFFLLFVVMLFFLLLLIIALTAMTYMIMLRVFDGERLKDMINYVQILLSVGIFVGYQVLIRSFDFVGLSVTYVFKWWHFFIPPLWFSAPFEWLIGGNSSTSLIVLTIAGIVIPIVAISVYIRKMPLFERDLQKLMSEARDGKRQRAFLMTLWERILCRSGEERACFRFSWQLMKRERDFKLKVYPSLGIGFVAPFLFLYIFLEDATLKDLAESNTYFMIYFGFLIISSLTMMLNYSGKYKGAWLYSVTPITHASVLKRGALKASLAQLFLPVYLLQALIFGVFFGWRIVPDLVIILISAIVYAVVCYSIVSKDTLPFSRPMGESIQSGTAKQFVLMLLIGGFVLVHIIMSKIPYGAAVYALVALIICWLSWKTLLPVKKKTIIH</sequence>
<reference evidence="2 3" key="1">
    <citation type="submission" date="2023-06" db="EMBL/GenBank/DDBJ databases">
        <title>Sporosarcina sp. nov., isolated from Korean traditional fermented seafood 'Jeotgal'.</title>
        <authorList>
            <person name="Yang A.-I."/>
            <person name="Shin N.-R."/>
        </authorList>
    </citation>
    <scope>NUCLEOTIDE SEQUENCE [LARGE SCALE GENOMIC DNA]</scope>
    <source>
        <strain evidence="2 3">KCTC3840</strain>
    </source>
</reference>
<protein>
    <recommendedName>
        <fullName evidence="4">ABC transporter permease</fullName>
    </recommendedName>
</protein>
<evidence type="ECO:0000313" key="3">
    <source>
        <dbReference type="Proteomes" id="UP001280629"/>
    </source>
</evidence>
<name>A0ABU4G490_9BACL</name>
<feature type="transmembrane region" description="Helical" evidence="1">
    <location>
        <begin position="514"/>
        <end position="531"/>
    </location>
</feature>
<feature type="transmembrane region" description="Helical" evidence="1">
    <location>
        <begin position="88"/>
        <end position="111"/>
    </location>
</feature>
<feature type="transmembrane region" description="Helical" evidence="1">
    <location>
        <begin position="160"/>
        <end position="188"/>
    </location>
</feature>
<feature type="transmembrane region" description="Helical" evidence="1">
    <location>
        <begin position="200"/>
        <end position="219"/>
    </location>
</feature>
<dbReference type="Proteomes" id="UP001280629">
    <property type="component" value="Unassembled WGS sequence"/>
</dbReference>
<keyword evidence="1" id="KW-1133">Transmembrane helix</keyword>
<evidence type="ECO:0000256" key="1">
    <source>
        <dbReference type="SAM" id="Phobius"/>
    </source>
</evidence>
<feature type="transmembrane region" description="Helical" evidence="1">
    <location>
        <begin position="343"/>
        <end position="362"/>
    </location>
</feature>
<keyword evidence="1" id="KW-0812">Transmembrane</keyword>
<feature type="transmembrane region" description="Helical" evidence="1">
    <location>
        <begin position="57"/>
        <end position="76"/>
    </location>
</feature>
<proteinExistence type="predicted"/>
<feature type="transmembrane region" description="Helical" evidence="1">
    <location>
        <begin position="262"/>
        <end position="281"/>
    </location>
</feature>
<keyword evidence="1" id="KW-0472">Membrane</keyword>
<feature type="transmembrane region" description="Helical" evidence="1">
    <location>
        <begin position="425"/>
        <end position="446"/>
    </location>
</feature>
<keyword evidence="3" id="KW-1185">Reference proteome</keyword>
<feature type="transmembrane region" description="Helical" evidence="1">
    <location>
        <begin position="452"/>
        <end position="470"/>
    </location>
</feature>
<feature type="transmembrane region" description="Helical" evidence="1">
    <location>
        <begin position="132"/>
        <end position="154"/>
    </location>
</feature>
<evidence type="ECO:0008006" key="4">
    <source>
        <dbReference type="Google" id="ProtNLM"/>
    </source>
</evidence>
<feature type="transmembrane region" description="Helical" evidence="1">
    <location>
        <begin position="374"/>
        <end position="395"/>
    </location>
</feature>
<feature type="transmembrane region" description="Helical" evidence="1">
    <location>
        <begin position="490"/>
        <end position="508"/>
    </location>
</feature>